<dbReference type="Proteomes" id="UP000435910">
    <property type="component" value="Unassembled WGS sequence"/>
</dbReference>
<evidence type="ECO:0000313" key="2">
    <source>
        <dbReference type="EMBL" id="TWL20901.1"/>
    </source>
</evidence>
<feature type="compositionally biased region" description="Basic and acidic residues" evidence="1">
    <location>
        <begin position="7"/>
        <end position="19"/>
    </location>
</feature>
<evidence type="ECO:0000256" key="1">
    <source>
        <dbReference type="SAM" id="MobiDB-lite"/>
    </source>
</evidence>
<dbReference type="EMBL" id="NILC01000033">
    <property type="protein sequence ID" value="TWL20901.1"/>
    <property type="molecule type" value="Genomic_DNA"/>
</dbReference>
<organism evidence="2 3">
    <name type="scientific">Bacillus licheniformis</name>
    <dbReference type="NCBI Taxonomy" id="1402"/>
    <lineage>
        <taxon>Bacteria</taxon>
        <taxon>Bacillati</taxon>
        <taxon>Bacillota</taxon>
        <taxon>Bacilli</taxon>
        <taxon>Bacillales</taxon>
        <taxon>Bacillaceae</taxon>
        <taxon>Bacillus</taxon>
    </lineage>
</organism>
<gene>
    <name evidence="2" type="ORF">CHCC16736_2185</name>
</gene>
<protein>
    <submittedName>
        <fullName evidence="2">Uncharacterized protein</fullName>
    </submittedName>
</protein>
<sequence>MLAAAQKIRESAMHEKNSSDLESSSLFIHQGKDSGMILFSQNIRRRNR</sequence>
<name>A0A8B5Y643_BACLI</name>
<accession>A0A8B5Y643</accession>
<comment type="caution">
    <text evidence="2">The sequence shown here is derived from an EMBL/GenBank/DDBJ whole genome shotgun (WGS) entry which is preliminary data.</text>
</comment>
<feature type="region of interest" description="Disordered" evidence="1">
    <location>
        <begin position="1"/>
        <end position="25"/>
    </location>
</feature>
<reference evidence="2 3" key="1">
    <citation type="submission" date="2019-06" db="EMBL/GenBank/DDBJ databases">
        <title>Genome sequence analysis of &gt;100 Bacillus licheniformis strains suggests intrinsic resistance to this species.</title>
        <authorList>
            <person name="Wels M."/>
            <person name="Siezen R.J."/>
            <person name="Johansen E."/>
            <person name="Stuer-Lauridsen B."/>
            <person name="Bjerre K."/>
            <person name="Nielsen B.K.K."/>
        </authorList>
    </citation>
    <scope>NUCLEOTIDE SEQUENCE [LARGE SCALE GENOMIC DNA]</scope>
    <source>
        <strain evidence="2 3">BAC-16736</strain>
    </source>
</reference>
<proteinExistence type="predicted"/>
<evidence type="ECO:0000313" key="3">
    <source>
        <dbReference type="Proteomes" id="UP000435910"/>
    </source>
</evidence>
<dbReference type="AlphaFoldDB" id="A0A8B5Y643"/>